<proteinExistence type="predicted"/>
<evidence type="ECO:0000313" key="2">
    <source>
        <dbReference type="Proteomes" id="UP000606115"/>
    </source>
</evidence>
<keyword evidence="2" id="KW-1185">Reference proteome</keyword>
<comment type="caution">
    <text evidence="1">The sequence shown here is derived from an EMBL/GenBank/DDBJ whole genome shotgun (WGS) entry which is preliminary data.</text>
</comment>
<evidence type="ECO:0000313" key="1">
    <source>
        <dbReference type="EMBL" id="GGJ55266.1"/>
    </source>
</evidence>
<reference evidence="2" key="1">
    <citation type="journal article" date="2019" name="Int. J. Syst. Evol. Microbiol.">
        <title>The Global Catalogue of Microorganisms (GCM) 10K type strain sequencing project: providing services to taxonomists for standard genome sequencing and annotation.</title>
        <authorList>
            <consortium name="The Broad Institute Genomics Platform"/>
            <consortium name="The Broad Institute Genome Sequencing Center for Infectious Disease"/>
            <person name="Wu L."/>
            <person name="Ma J."/>
        </authorList>
    </citation>
    <scope>NUCLEOTIDE SEQUENCE [LARGE SCALE GENOMIC DNA]</scope>
    <source>
        <strain evidence="2">CGMCC 1.3685</strain>
    </source>
</reference>
<dbReference type="EMBL" id="BMKX01000002">
    <property type="protein sequence ID" value="GGJ55266.1"/>
    <property type="molecule type" value="Genomic_DNA"/>
</dbReference>
<sequence>MVIWAGSGNAGASELNFEALLHYPTAPAHAIRFTILKNGTVWRAPPHETARRGGDGQTDPSITSELWQRPRAITGTSWLMKKNSEPRIPLKGIRGSLF</sequence>
<name>A0ABQ2DFB6_9MICC</name>
<organism evidence="1 2">
    <name type="scientific">Glutamicibacter ardleyensis</name>
    <dbReference type="NCBI Taxonomy" id="225894"/>
    <lineage>
        <taxon>Bacteria</taxon>
        <taxon>Bacillati</taxon>
        <taxon>Actinomycetota</taxon>
        <taxon>Actinomycetes</taxon>
        <taxon>Micrococcales</taxon>
        <taxon>Micrococcaceae</taxon>
        <taxon>Glutamicibacter</taxon>
    </lineage>
</organism>
<protein>
    <submittedName>
        <fullName evidence="1">Uncharacterized protein</fullName>
    </submittedName>
</protein>
<gene>
    <name evidence="1" type="ORF">GCM10007173_12550</name>
</gene>
<accession>A0ABQ2DFB6</accession>
<dbReference type="Proteomes" id="UP000606115">
    <property type="component" value="Unassembled WGS sequence"/>
</dbReference>